<dbReference type="GO" id="GO:0006508">
    <property type="term" value="P:proteolysis"/>
    <property type="evidence" value="ECO:0007669"/>
    <property type="project" value="UniProtKB-KW"/>
</dbReference>
<keyword evidence="6 10" id="KW-0732">Signal</keyword>
<feature type="signal peptide" evidence="10">
    <location>
        <begin position="1"/>
        <end position="26"/>
    </location>
</feature>
<evidence type="ECO:0000256" key="7">
    <source>
        <dbReference type="ARBA" id="ARBA00022801"/>
    </source>
</evidence>
<protein>
    <recommendedName>
        <fullName evidence="10">Carboxypeptidase</fullName>
        <ecNumber evidence="10">3.4.16.-</ecNumber>
    </recommendedName>
</protein>
<dbReference type="InterPro" id="IPR018202">
    <property type="entry name" value="Ser_caboxypep_ser_AS"/>
</dbReference>
<accession>A0A8W8LUU7</accession>
<evidence type="ECO:0000256" key="2">
    <source>
        <dbReference type="ARBA" id="ARBA00009431"/>
    </source>
</evidence>
<dbReference type="OrthoDB" id="443318at2759"/>
<dbReference type="GO" id="GO:0004185">
    <property type="term" value="F:serine-type carboxypeptidase activity"/>
    <property type="evidence" value="ECO:0007669"/>
    <property type="project" value="UniProtKB-UniRule"/>
</dbReference>
<dbReference type="GO" id="GO:0005576">
    <property type="term" value="C:extracellular region"/>
    <property type="evidence" value="ECO:0007669"/>
    <property type="project" value="UniProtKB-SubCell"/>
</dbReference>
<reference evidence="11" key="1">
    <citation type="submission" date="2022-08" db="UniProtKB">
        <authorList>
            <consortium name="EnsemblMetazoa"/>
        </authorList>
    </citation>
    <scope>IDENTIFICATION</scope>
    <source>
        <strain evidence="11">05x7-T-G4-1.051#20</strain>
    </source>
</reference>
<evidence type="ECO:0000256" key="5">
    <source>
        <dbReference type="ARBA" id="ARBA00022670"/>
    </source>
</evidence>
<dbReference type="AlphaFoldDB" id="A0A8W8LUU7"/>
<dbReference type="InterPro" id="IPR001563">
    <property type="entry name" value="Peptidase_S10"/>
</dbReference>
<dbReference type="InterPro" id="IPR029058">
    <property type="entry name" value="AB_hydrolase_fold"/>
</dbReference>
<evidence type="ECO:0000256" key="1">
    <source>
        <dbReference type="ARBA" id="ARBA00004613"/>
    </source>
</evidence>
<sequence>MSSFGIWFHVYLTCCLVLHTVCITTAEDWKEQWDYVTVRPGARMFYWLYQTTSPGGSNNVPLIMWLQGGPGQSSTGMGNFEEIGPLDISLNQRNTTWLSEASLLFVDSPVGSGYSYVESKDLFCNSTEMIAEDMITFLKIFFSSVIGKKFQQVPFYIMTESYGGKMTAVIADQLIQAISEKKLECLFVGVTLGAPFIHPEVTLQSWIKYAVSNALIDNTEAYTLTQQFWKIKGFILTNQWEQAYYSMLAFGGLFQKYTNYVDMYNMLLWGTSNGRAVVSEVVNKGFLISSSNERALWTLMNGKIRKKLKIIPKNIVWGGQNGSVYESLKGDFMKPAVKTVNKLVSQTSLQVAVYTGQLDIIVNTLGTLKWVSTLDIYGKYSKVDRQPFPCPQQIKNTCGFVKTFKNFSMFWIMNAGHMVPKDNGAAGLEMVKQILRSNKKRK</sequence>
<evidence type="ECO:0000256" key="3">
    <source>
        <dbReference type="ARBA" id="ARBA00022525"/>
    </source>
</evidence>
<evidence type="ECO:0000256" key="10">
    <source>
        <dbReference type="RuleBase" id="RU361156"/>
    </source>
</evidence>
<dbReference type="Proteomes" id="UP000005408">
    <property type="component" value="Unassembled WGS sequence"/>
</dbReference>
<evidence type="ECO:0000313" key="11">
    <source>
        <dbReference type="EnsemblMetazoa" id="G29245.1:cds"/>
    </source>
</evidence>
<keyword evidence="5 10" id="KW-0645">Protease</keyword>
<evidence type="ECO:0000256" key="4">
    <source>
        <dbReference type="ARBA" id="ARBA00022645"/>
    </source>
</evidence>
<evidence type="ECO:0000256" key="6">
    <source>
        <dbReference type="ARBA" id="ARBA00022729"/>
    </source>
</evidence>
<dbReference type="PANTHER" id="PTHR11802:SF3">
    <property type="entry name" value="RETINOID-INDUCIBLE SERINE CARBOXYPEPTIDASE"/>
    <property type="match status" value="1"/>
</dbReference>
<dbReference type="SUPFAM" id="SSF53474">
    <property type="entry name" value="alpha/beta-Hydrolases"/>
    <property type="match status" value="1"/>
</dbReference>
<dbReference type="Pfam" id="PF00450">
    <property type="entry name" value="Peptidase_S10"/>
    <property type="match status" value="1"/>
</dbReference>
<dbReference type="PANTHER" id="PTHR11802">
    <property type="entry name" value="SERINE PROTEASE FAMILY S10 SERINE CARBOXYPEPTIDASE"/>
    <property type="match status" value="1"/>
</dbReference>
<keyword evidence="3" id="KW-0964">Secreted</keyword>
<evidence type="ECO:0000256" key="8">
    <source>
        <dbReference type="ARBA" id="ARBA00023180"/>
    </source>
</evidence>
<evidence type="ECO:0000256" key="9">
    <source>
        <dbReference type="ARBA" id="ARBA00055847"/>
    </source>
</evidence>
<organism evidence="11 12">
    <name type="scientific">Magallana gigas</name>
    <name type="common">Pacific oyster</name>
    <name type="synonym">Crassostrea gigas</name>
    <dbReference type="NCBI Taxonomy" id="29159"/>
    <lineage>
        <taxon>Eukaryota</taxon>
        <taxon>Metazoa</taxon>
        <taxon>Spiralia</taxon>
        <taxon>Lophotrochozoa</taxon>
        <taxon>Mollusca</taxon>
        <taxon>Bivalvia</taxon>
        <taxon>Autobranchia</taxon>
        <taxon>Pteriomorphia</taxon>
        <taxon>Ostreida</taxon>
        <taxon>Ostreoidea</taxon>
        <taxon>Ostreidae</taxon>
        <taxon>Magallana</taxon>
    </lineage>
</organism>
<feature type="chain" id="PRO_5036515241" description="Carboxypeptidase" evidence="10">
    <location>
        <begin position="27"/>
        <end position="442"/>
    </location>
</feature>
<name>A0A8W8LUU7_MAGGI</name>
<keyword evidence="12" id="KW-1185">Reference proteome</keyword>
<keyword evidence="8" id="KW-0325">Glycoprotein</keyword>
<comment type="subcellular location">
    <subcellularLocation>
        <location evidence="1">Secreted</location>
    </subcellularLocation>
</comment>
<comment type="function">
    <text evidence="9">May be involved in vascular wall and kidney homeostasis.</text>
</comment>
<keyword evidence="7 10" id="KW-0378">Hydrolase</keyword>
<dbReference type="PROSITE" id="PS00131">
    <property type="entry name" value="CARBOXYPEPT_SER_SER"/>
    <property type="match status" value="1"/>
</dbReference>
<dbReference type="FunFam" id="3.40.50.1820:FF:000075">
    <property type="entry name" value="Carboxypeptidase"/>
    <property type="match status" value="1"/>
</dbReference>
<comment type="similarity">
    <text evidence="2 10">Belongs to the peptidase S10 family.</text>
</comment>
<evidence type="ECO:0000313" key="12">
    <source>
        <dbReference type="Proteomes" id="UP000005408"/>
    </source>
</evidence>
<dbReference type="Gene3D" id="3.40.50.1820">
    <property type="entry name" value="alpha/beta hydrolase"/>
    <property type="match status" value="1"/>
</dbReference>
<dbReference type="PRINTS" id="PR00724">
    <property type="entry name" value="CRBOXYPTASEC"/>
</dbReference>
<dbReference type="EC" id="3.4.16.-" evidence="10"/>
<proteinExistence type="inferred from homology"/>
<keyword evidence="4 10" id="KW-0121">Carboxypeptidase</keyword>
<dbReference type="EnsemblMetazoa" id="G29245.1">
    <property type="protein sequence ID" value="G29245.1:cds"/>
    <property type="gene ID" value="G29245"/>
</dbReference>